<dbReference type="STRING" id="651662.SAMN04488069_12024"/>
<dbReference type="AlphaFoldDB" id="A0A1H3P050"/>
<accession>A0A1H3P050</accession>
<dbReference type="EMBL" id="FNOV01000020">
    <property type="protein sequence ID" value="SDY94323.1"/>
    <property type="molecule type" value="Genomic_DNA"/>
</dbReference>
<dbReference type="RefSeq" id="WP_092743705.1">
    <property type="nucleotide sequence ID" value="NZ_FNOV01000020.1"/>
</dbReference>
<evidence type="ECO:0000313" key="2">
    <source>
        <dbReference type="Proteomes" id="UP000199249"/>
    </source>
</evidence>
<evidence type="ECO:0000313" key="1">
    <source>
        <dbReference type="EMBL" id="SDY94323.1"/>
    </source>
</evidence>
<organism evidence="1 2">
    <name type="scientific">Hymenobacter psychrophilus</name>
    <dbReference type="NCBI Taxonomy" id="651662"/>
    <lineage>
        <taxon>Bacteria</taxon>
        <taxon>Pseudomonadati</taxon>
        <taxon>Bacteroidota</taxon>
        <taxon>Cytophagia</taxon>
        <taxon>Cytophagales</taxon>
        <taxon>Hymenobacteraceae</taxon>
        <taxon>Hymenobacter</taxon>
    </lineage>
</organism>
<proteinExistence type="predicted"/>
<gene>
    <name evidence="1" type="ORF">SAMN04488069_12024</name>
</gene>
<sequence length="91" mass="10507">MSITLDEFRALSEEDQTAAVYAAGTFVGQRWQEVDEAVLLYRMPGDFFAELTFNTTRQQVLYPDSFGDDEPEKMEDYALFVRLPGWLPETE</sequence>
<reference evidence="2" key="1">
    <citation type="submission" date="2016-10" db="EMBL/GenBank/DDBJ databases">
        <authorList>
            <person name="Varghese N."/>
            <person name="Submissions S."/>
        </authorList>
    </citation>
    <scope>NUCLEOTIDE SEQUENCE [LARGE SCALE GENOMIC DNA]</scope>
    <source>
        <strain evidence="2">CGMCC 1.8975</strain>
    </source>
</reference>
<keyword evidence="2" id="KW-1185">Reference proteome</keyword>
<name>A0A1H3P050_9BACT</name>
<protein>
    <submittedName>
        <fullName evidence="1">Uncharacterized protein</fullName>
    </submittedName>
</protein>
<dbReference type="Proteomes" id="UP000199249">
    <property type="component" value="Unassembled WGS sequence"/>
</dbReference>
<dbReference type="OrthoDB" id="886795at2"/>